<dbReference type="AlphaFoldDB" id="A0A212KB27"/>
<name>A0A212KB27_9FIRM</name>
<proteinExistence type="predicted"/>
<accession>A0A212KB27</accession>
<evidence type="ECO:0000313" key="1">
    <source>
        <dbReference type="EMBL" id="SBW08939.1"/>
    </source>
</evidence>
<organism evidence="1">
    <name type="scientific">uncultured Eubacteriales bacterium</name>
    <dbReference type="NCBI Taxonomy" id="172733"/>
    <lineage>
        <taxon>Bacteria</taxon>
        <taxon>Bacillati</taxon>
        <taxon>Bacillota</taxon>
        <taxon>Clostridia</taxon>
        <taxon>Eubacteriales</taxon>
        <taxon>environmental samples</taxon>
    </lineage>
</organism>
<protein>
    <submittedName>
        <fullName evidence="1">Uncharacterized protein</fullName>
    </submittedName>
</protein>
<sequence>MILLRFVSNRKQLIKHLSHFGTRGRILGIEMSCGTRNDTGL</sequence>
<dbReference type="EMBL" id="FLUN01000001">
    <property type="protein sequence ID" value="SBW08939.1"/>
    <property type="molecule type" value="Genomic_DNA"/>
</dbReference>
<reference evidence="1" key="1">
    <citation type="submission" date="2016-04" db="EMBL/GenBank/DDBJ databases">
        <authorList>
            <person name="Evans L.H."/>
            <person name="Alamgir A."/>
            <person name="Owens N."/>
            <person name="Weber N.D."/>
            <person name="Virtaneva K."/>
            <person name="Barbian K."/>
            <person name="Babar A."/>
            <person name="Rosenke K."/>
        </authorList>
    </citation>
    <scope>NUCLEOTIDE SEQUENCE</scope>
    <source>
        <strain evidence="1">86</strain>
    </source>
</reference>
<gene>
    <name evidence="1" type="ORF">KL86CLO1_12548</name>
</gene>